<evidence type="ECO:0000313" key="5">
    <source>
        <dbReference type="Proteomes" id="UP000183018"/>
    </source>
</evidence>
<feature type="domain" description="NmrA-like" evidence="3">
    <location>
        <begin position="9"/>
        <end position="257"/>
    </location>
</feature>
<dbReference type="RefSeq" id="WP_074887386.1">
    <property type="nucleotide sequence ID" value="NZ_FORC01000004.1"/>
</dbReference>
<keyword evidence="2" id="KW-0560">Oxidoreductase</keyword>
<dbReference type="AlphaFoldDB" id="A0A1I3N9L5"/>
<dbReference type="Gene3D" id="3.90.25.10">
    <property type="entry name" value="UDP-galactose 4-epimerase, domain 1"/>
    <property type="match status" value="1"/>
</dbReference>
<evidence type="ECO:0000256" key="2">
    <source>
        <dbReference type="ARBA" id="ARBA00023002"/>
    </source>
</evidence>
<gene>
    <name evidence="4" type="ORF">SAMN05216602_3690</name>
</gene>
<dbReference type="Gene3D" id="3.40.50.720">
    <property type="entry name" value="NAD(P)-binding Rossmann-like Domain"/>
    <property type="match status" value="1"/>
</dbReference>
<dbReference type="Proteomes" id="UP000183018">
    <property type="component" value="Unassembled WGS sequence"/>
</dbReference>
<dbReference type="PANTHER" id="PTHR47706">
    <property type="entry name" value="NMRA-LIKE FAMILY PROTEIN"/>
    <property type="match status" value="1"/>
</dbReference>
<dbReference type="InterPro" id="IPR036291">
    <property type="entry name" value="NAD(P)-bd_dom_sf"/>
</dbReference>
<sequence>MQSSPVATTDKILVLGAGELGMAVLRELATQPGARVTVMLRPSALDATSFEKRQLLEALDRLGVAVVTADVLSDSEEALAALFSNFDVLLGCLGFVAGPGMQLKLTRAALRSAVKHYVPWQFGVDYDQIGYGSPQDLFDEQLDVRRLLRGQSRLQWQIIATGMFTSFLFEPAFGVVDLQHNVVRALGSWDTAVTVTTPQDIARLTAAILFEPQLVNRVIFTAGDTLTYRQLADLVEQSLGRRVERVACSVAMLKAELAAAPQDPMRKYRAVFGQGRGVAWPKAQTYNGERQIDTTTVSEWLTEHLR</sequence>
<reference evidence="5" key="1">
    <citation type="submission" date="2016-10" db="EMBL/GenBank/DDBJ databases">
        <authorList>
            <person name="Varghese N."/>
            <person name="Submissions S."/>
        </authorList>
    </citation>
    <scope>NUCLEOTIDE SEQUENCE [LARGE SCALE GENOMIC DNA]</scope>
    <source>
        <strain evidence="5">LMG 22563</strain>
    </source>
</reference>
<dbReference type="GO" id="GO:0016491">
    <property type="term" value="F:oxidoreductase activity"/>
    <property type="evidence" value="ECO:0007669"/>
    <property type="project" value="UniProtKB-KW"/>
</dbReference>
<evidence type="ECO:0000313" key="4">
    <source>
        <dbReference type="EMBL" id="SFJ05922.1"/>
    </source>
</evidence>
<dbReference type="InterPro" id="IPR008030">
    <property type="entry name" value="NmrA-like"/>
</dbReference>
<dbReference type="EMBL" id="FORC01000004">
    <property type="protein sequence ID" value="SFJ05922.1"/>
    <property type="molecule type" value="Genomic_DNA"/>
</dbReference>
<keyword evidence="1" id="KW-0521">NADP</keyword>
<dbReference type="InterPro" id="IPR045312">
    <property type="entry name" value="PCBER-like"/>
</dbReference>
<name>A0A1I3N9L5_9GAMM</name>
<keyword evidence="5" id="KW-1185">Reference proteome</keyword>
<evidence type="ECO:0000256" key="1">
    <source>
        <dbReference type="ARBA" id="ARBA00022857"/>
    </source>
</evidence>
<dbReference type="InterPro" id="IPR051609">
    <property type="entry name" value="NmrA/Isoflavone_reductase-like"/>
</dbReference>
<dbReference type="CDD" id="cd05259">
    <property type="entry name" value="PCBER_SDR_a"/>
    <property type="match status" value="1"/>
</dbReference>
<dbReference type="SUPFAM" id="SSF51735">
    <property type="entry name" value="NAD(P)-binding Rossmann-fold domains"/>
    <property type="match status" value="1"/>
</dbReference>
<dbReference type="PANTHER" id="PTHR47706:SF6">
    <property type="entry name" value="NMRA-LIKE FAMILY PROTEIN (AFU_ORTHOLOGUE AFUA_6G00280)"/>
    <property type="match status" value="1"/>
</dbReference>
<organism evidence="4 5">
    <name type="scientific">Phytopseudomonas argentinensis</name>
    <dbReference type="NCBI Taxonomy" id="289370"/>
    <lineage>
        <taxon>Bacteria</taxon>
        <taxon>Pseudomonadati</taxon>
        <taxon>Pseudomonadota</taxon>
        <taxon>Gammaproteobacteria</taxon>
        <taxon>Pseudomonadales</taxon>
        <taxon>Pseudomonadaceae</taxon>
        <taxon>Phytopseudomonas</taxon>
    </lineage>
</organism>
<proteinExistence type="predicted"/>
<evidence type="ECO:0000259" key="3">
    <source>
        <dbReference type="Pfam" id="PF05368"/>
    </source>
</evidence>
<dbReference type="STRING" id="289370.SAMN05216602_3690"/>
<dbReference type="Pfam" id="PF05368">
    <property type="entry name" value="NmrA"/>
    <property type="match status" value="1"/>
</dbReference>
<dbReference type="OrthoDB" id="5540862at2"/>
<accession>A0A1I3N9L5</accession>
<protein>
    <submittedName>
        <fullName evidence="4">NmrA-like family protein</fullName>
    </submittedName>
</protein>